<dbReference type="AlphaFoldDB" id="A0A8E2JJY8"/>
<gene>
    <name evidence="1" type="ORF">K432DRAFT_287186</name>
</gene>
<sequence>HVPRVSVEVEEIPVTINGKRVEIGVESLTSGRSIKVSSTVANPKCLLEYERFRGIEMEPRETKL</sequence>
<reference evidence="1 2" key="1">
    <citation type="journal article" date="2016" name="Nat. Commun.">
        <title>Ectomycorrhizal ecology is imprinted in the genome of the dominant symbiotic fungus Cenococcum geophilum.</title>
        <authorList>
            <consortium name="DOE Joint Genome Institute"/>
            <person name="Peter M."/>
            <person name="Kohler A."/>
            <person name="Ohm R.A."/>
            <person name="Kuo A."/>
            <person name="Krutzmann J."/>
            <person name="Morin E."/>
            <person name="Arend M."/>
            <person name="Barry K.W."/>
            <person name="Binder M."/>
            <person name="Choi C."/>
            <person name="Clum A."/>
            <person name="Copeland A."/>
            <person name="Grisel N."/>
            <person name="Haridas S."/>
            <person name="Kipfer T."/>
            <person name="LaButti K."/>
            <person name="Lindquist E."/>
            <person name="Lipzen A."/>
            <person name="Maire R."/>
            <person name="Meier B."/>
            <person name="Mihaltcheva S."/>
            <person name="Molinier V."/>
            <person name="Murat C."/>
            <person name="Poggeler S."/>
            <person name="Quandt C.A."/>
            <person name="Sperisen C."/>
            <person name="Tritt A."/>
            <person name="Tisserant E."/>
            <person name="Crous P.W."/>
            <person name="Henrissat B."/>
            <person name="Nehls U."/>
            <person name="Egli S."/>
            <person name="Spatafora J.W."/>
            <person name="Grigoriev I.V."/>
            <person name="Martin F.M."/>
        </authorList>
    </citation>
    <scope>NUCLEOTIDE SEQUENCE [LARGE SCALE GENOMIC DNA]</scope>
    <source>
        <strain evidence="1 2">CBS 459.81</strain>
    </source>
</reference>
<keyword evidence="2" id="KW-1185">Reference proteome</keyword>
<name>A0A8E2JJY8_9PEZI</name>
<dbReference type="OrthoDB" id="10253869at2759"/>
<feature type="non-terminal residue" evidence="1">
    <location>
        <position position="1"/>
    </location>
</feature>
<accession>A0A8E2JJY8</accession>
<dbReference type="Proteomes" id="UP000250266">
    <property type="component" value="Unassembled WGS sequence"/>
</dbReference>
<evidence type="ECO:0000313" key="2">
    <source>
        <dbReference type="Proteomes" id="UP000250266"/>
    </source>
</evidence>
<dbReference type="EMBL" id="KV744822">
    <property type="protein sequence ID" value="OCK85229.1"/>
    <property type="molecule type" value="Genomic_DNA"/>
</dbReference>
<proteinExistence type="predicted"/>
<organism evidence="1 2">
    <name type="scientific">Lepidopterella palustris CBS 459.81</name>
    <dbReference type="NCBI Taxonomy" id="1314670"/>
    <lineage>
        <taxon>Eukaryota</taxon>
        <taxon>Fungi</taxon>
        <taxon>Dikarya</taxon>
        <taxon>Ascomycota</taxon>
        <taxon>Pezizomycotina</taxon>
        <taxon>Dothideomycetes</taxon>
        <taxon>Pleosporomycetidae</taxon>
        <taxon>Mytilinidiales</taxon>
        <taxon>Argynnaceae</taxon>
        <taxon>Lepidopterella</taxon>
    </lineage>
</organism>
<evidence type="ECO:0000313" key="1">
    <source>
        <dbReference type="EMBL" id="OCK85229.1"/>
    </source>
</evidence>
<protein>
    <submittedName>
        <fullName evidence="1">Uncharacterized protein</fullName>
    </submittedName>
</protein>